<evidence type="ECO:0000313" key="2">
    <source>
        <dbReference type="Proteomes" id="UP000314294"/>
    </source>
</evidence>
<protein>
    <submittedName>
        <fullName evidence="1">Uncharacterized protein</fullName>
    </submittedName>
</protein>
<dbReference type="EMBL" id="SRLO01000189">
    <property type="protein sequence ID" value="TNN68483.1"/>
    <property type="molecule type" value="Genomic_DNA"/>
</dbReference>
<comment type="caution">
    <text evidence="1">The sequence shown here is derived from an EMBL/GenBank/DDBJ whole genome shotgun (WGS) entry which is preliminary data.</text>
</comment>
<gene>
    <name evidence="1" type="ORF">EYF80_021268</name>
</gene>
<accession>A0A4Z2HU57</accession>
<proteinExistence type="predicted"/>
<reference evidence="1 2" key="1">
    <citation type="submission" date="2019-03" db="EMBL/GenBank/DDBJ databases">
        <title>First draft genome of Liparis tanakae, snailfish: a comprehensive survey of snailfish specific genes.</title>
        <authorList>
            <person name="Kim W."/>
            <person name="Song I."/>
            <person name="Jeong J.-H."/>
            <person name="Kim D."/>
            <person name="Kim S."/>
            <person name="Ryu S."/>
            <person name="Song J.Y."/>
            <person name="Lee S.K."/>
        </authorList>
    </citation>
    <scope>NUCLEOTIDE SEQUENCE [LARGE SCALE GENOMIC DNA]</scope>
    <source>
        <tissue evidence="1">Muscle</tissue>
    </source>
</reference>
<keyword evidence="2" id="KW-1185">Reference proteome</keyword>
<sequence length="314" mass="34267">MGATETKKGSPRDHPDTCWRGRGFNFQIRIGWESSENMESFNSRTRRSGRKATQHTGAVCQASFVDASSHSSKKKAQHGHVQEQFMDLLQPGLQLHQFLVSAFDLVHCPAGRASAFGLQTLGQLGPSLATFVHHHVQLVICDFSPQYGGLPLDPLPARIPLHLLCLVVVAHGRLEGTGQCVVLSSGNATNSRVETFLCLQLAALPTQGLQADVQSPPVMMDAPGNQVRVLFEERETPHRGTKAFVIYRQTVHLELDEGLLYAFVGFLNVGLDGGQHGALLLHQQGDVQEDLMDATDTGLQVHQLLVAFLNLAQS</sequence>
<evidence type="ECO:0000313" key="1">
    <source>
        <dbReference type="EMBL" id="TNN68483.1"/>
    </source>
</evidence>
<organism evidence="1 2">
    <name type="scientific">Liparis tanakae</name>
    <name type="common">Tanaka's snailfish</name>
    <dbReference type="NCBI Taxonomy" id="230148"/>
    <lineage>
        <taxon>Eukaryota</taxon>
        <taxon>Metazoa</taxon>
        <taxon>Chordata</taxon>
        <taxon>Craniata</taxon>
        <taxon>Vertebrata</taxon>
        <taxon>Euteleostomi</taxon>
        <taxon>Actinopterygii</taxon>
        <taxon>Neopterygii</taxon>
        <taxon>Teleostei</taxon>
        <taxon>Neoteleostei</taxon>
        <taxon>Acanthomorphata</taxon>
        <taxon>Eupercaria</taxon>
        <taxon>Perciformes</taxon>
        <taxon>Cottioidei</taxon>
        <taxon>Cottales</taxon>
        <taxon>Liparidae</taxon>
        <taxon>Liparis</taxon>
    </lineage>
</organism>
<dbReference type="AlphaFoldDB" id="A0A4Z2HU57"/>
<name>A0A4Z2HU57_9TELE</name>
<dbReference type="Proteomes" id="UP000314294">
    <property type="component" value="Unassembled WGS sequence"/>
</dbReference>